<protein>
    <submittedName>
        <fullName evidence="5">HlyD family secretion protein</fullName>
    </submittedName>
</protein>
<accession>A0A1R4HAI4</accession>
<dbReference type="PANTHER" id="PTHR30469:SF15">
    <property type="entry name" value="HLYD FAMILY OF SECRETION PROTEINS"/>
    <property type="match status" value="1"/>
</dbReference>
<dbReference type="Proteomes" id="UP000195667">
    <property type="component" value="Unassembled WGS sequence"/>
</dbReference>
<dbReference type="Gene3D" id="1.10.287.470">
    <property type="entry name" value="Helix hairpin bin"/>
    <property type="match status" value="1"/>
</dbReference>
<feature type="domain" description="CusB-like beta-barrel" evidence="4">
    <location>
        <begin position="200"/>
        <end position="268"/>
    </location>
</feature>
<comment type="similarity">
    <text evidence="1">Belongs to the membrane fusion protein (MFP) (TC 8.A.1) family.</text>
</comment>
<dbReference type="Pfam" id="PF25876">
    <property type="entry name" value="HH_MFP_RND"/>
    <property type="match status" value="1"/>
</dbReference>
<dbReference type="Pfam" id="PF25954">
    <property type="entry name" value="Beta-barrel_RND_2"/>
    <property type="match status" value="1"/>
</dbReference>
<evidence type="ECO:0000313" key="6">
    <source>
        <dbReference type="Proteomes" id="UP000195667"/>
    </source>
</evidence>
<proteinExistence type="inferred from homology"/>
<feature type="domain" description="Multidrug resistance protein MdtA-like alpha-helical hairpin" evidence="3">
    <location>
        <begin position="103"/>
        <end position="164"/>
    </location>
</feature>
<dbReference type="PANTHER" id="PTHR30469">
    <property type="entry name" value="MULTIDRUG RESISTANCE PROTEIN MDTA"/>
    <property type="match status" value="1"/>
</dbReference>
<dbReference type="EMBL" id="FUKI01000119">
    <property type="protein sequence ID" value="SJM93274.1"/>
    <property type="molecule type" value="Genomic_DNA"/>
</dbReference>
<dbReference type="InterPro" id="IPR058624">
    <property type="entry name" value="MdtA-like_HH"/>
</dbReference>
<dbReference type="GO" id="GO:1990281">
    <property type="term" value="C:efflux pump complex"/>
    <property type="evidence" value="ECO:0007669"/>
    <property type="project" value="TreeGrafter"/>
</dbReference>
<keyword evidence="2" id="KW-0732">Signal</keyword>
<dbReference type="SUPFAM" id="SSF111369">
    <property type="entry name" value="HlyD-like secretion proteins"/>
    <property type="match status" value="1"/>
</dbReference>
<evidence type="ECO:0000259" key="4">
    <source>
        <dbReference type="Pfam" id="PF25954"/>
    </source>
</evidence>
<dbReference type="OrthoDB" id="9778796at2"/>
<evidence type="ECO:0000256" key="1">
    <source>
        <dbReference type="ARBA" id="ARBA00009477"/>
    </source>
</evidence>
<evidence type="ECO:0000259" key="3">
    <source>
        <dbReference type="Pfam" id="PF25876"/>
    </source>
</evidence>
<dbReference type="InterPro" id="IPR006143">
    <property type="entry name" value="RND_pump_MFP"/>
</dbReference>
<evidence type="ECO:0000256" key="2">
    <source>
        <dbReference type="SAM" id="SignalP"/>
    </source>
</evidence>
<dbReference type="InterPro" id="IPR058792">
    <property type="entry name" value="Beta-barrel_RND_2"/>
</dbReference>
<name>A0A1R4HAI4_9GAMM</name>
<dbReference type="NCBIfam" id="TIGR01730">
    <property type="entry name" value="RND_mfp"/>
    <property type="match status" value="1"/>
</dbReference>
<gene>
    <name evidence="5" type="ORF">CRENPOLYSF1_430003</name>
</gene>
<feature type="chain" id="PRO_5012865140" evidence="2">
    <location>
        <begin position="23"/>
        <end position="273"/>
    </location>
</feature>
<dbReference type="AlphaFoldDB" id="A0A1R4HAI4"/>
<dbReference type="Gene3D" id="2.40.30.170">
    <property type="match status" value="1"/>
</dbReference>
<feature type="signal peptide" evidence="2">
    <location>
        <begin position="1"/>
        <end position="22"/>
    </location>
</feature>
<sequence>MIKRLVVSVLALLPLSMTVAVAETPQTPEALSAAAVEIPSVASEQSPVKMVDQAIHLRAQLKARQSTLVSSEMGGRINQLKLRDGERFSNGQTLVEFNCSVEDAQLNKAKATLEKKNKTYEVNQRLAELKSISTLEVSVAKTEAEEAKADVNVAQAVLQRCSIQAPFSGKVVELLARPFQSVRAGDPIMEIIDDKDLEVEFMAPSDAAAHLKPGKRFRVTLDEIGKTYNAQIIRIGGKVDAVSQTIKVYGRITDKSSELLPGMSGAIDTAALK</sequence>
<keyword evidence="6" id="KW-1185">Reference proteome</keyword>
<organism evidence="5 6">
    <name type="scientific">Crenothrix polyspora</name>
    <dbReference type="NCBI Taxonomy" id="360316"/>
    <lineage>
        <taxon>Bacteria</taxon>
        <taxon>Pseudomonadati</taxon>
        <taxon>Pseudomonadota</taxon>
        <taxon>Gammaproteobacteria</taxon>
        <taxon>Methylococcales</taxon>
        <taxon>Crenotrichaceae</taxon>
        <taxon>Crenothrix</taxon>
    </lineage>
</organism>
<dbReference type="RefSeq" id="WP_087143759.1">
    <property type="nucleotide sequence ID" value="NZ_FUKI01000119.1"/>
</dbReference>
<reference evidence="6" key="1">
    <citation type="submission" date="2017-02" db="EMBL/GenBank/DDBJ databases">
        <authorList>
            <person name="Daims H."/>
        </authorList>
    </citation>
    <scope>NUCLEOTIDE SEQUENCE [LARGE SCALE GENOMIC DNA]</scope>
</reference>
<evidence type="ECO:0000313" key="5">
    <source>
        <dbReference type="EMBL" id="SJM93274.1"/>
    </source>
</evidence>
<dbReference type="Gene3D" id="2.40.50.100">
    <property type="match status" value="1"/>
</dbReference>
<dbReference type="GO" id="GO:0015562">
    <property type="term" value="F:efflux transmembrane transporter activity"/>
    <property type="evidence" value="ECO:0007669"/>
    <property type="project" value="TreeGrafter"/>
</dbReference>